<dbReference type="InterPro" id="IPR036322">
    <property type="entry name" value="WD40_repeat_dom_sf"/>
</dbReference>
<dbReference type="GO" id="GO:0000398">
    <property type="term" value="P:mRNA splicing, via spliceosome"/>
    <property type="evidence" value="ECO:0007669"/>
    <property type="project" value="TreeGrafter"/>
</dbReference>
<dbReference type="PROSITE" id="PS50082">
    <property type="entry name" value="WD_REPEATS_2"/>
    <property type="match status" value="6"/>
</dbReference>
<dbReference type="Gene3D" id="2.130.10.10">
    <property type="entry name" value="YVTN repeat-like/Quinoprotein amine dehydrogenase"/>
    <property type="match status" value="3"/>
</dbReference>
<evidence type="ECO:0000313" key="5">
    <source>
        <dbReference type="Proteomes" id="UP000245124"/>
    </source>
</evidence>
<dbReference type="EMBL" id="BDUD01000001">
    <property type="protein sequence ID" value="GBG16892.1"/>
    <property type="molecule type" value="Genomic_DNA"/>
</dbReference>
<dbReference type="InterPro" id="IPR001680">
    <property type="entry name" value="WD40_rpt"/>
</dbReference>
<dbReference type="PRINTS" id="PR00320">
    <property type="entry name" value="GPROTEINBRPT"/>
</dbReference>
<dbReference type="SUPFAM" id="SSF50978">
    <property type="entry name" value="WD40 repeat-like"/>
    <property type="match status" value="1"/>
</dbReference>
<dbReference type="PANTHER" id="PTHR19846:SF0">
    <property type="entry name" value="PRE-MRNA PROCESSING FACTOR 4"/>
    <property type="match status" value="1"/>
</dbReference>
<evidence type="ECO:0000256" key="2">
    <source>
        <dbReference type="ARBA" id="ARBA00022737"/>
    </source>
</evidence>
<feature type="repeat" description="WD" evidence="3">
    <location>
        <begin position="671"/>
        <end position="712"/>
    </location>
</feature>
<dbReference type="Pfam" id="PF00400">
    <property type="entry name" value="WD40"/>
    <property type="match status" value="7"/>
</dbReference>
<dbReference type="GO" id="GO:0030621">
    <property type="term" value="F:U4 snRNA binding"/>
    <property type="evidence" value="ECO:0007669"/>
    <property type="project" value="TreeGrafter"/>
</dbReference>
<dbReference type="AlphaFoldDB" id="A0A2R5FEI6"/>
<dbReference type="InterPro" id="IPR019775">
    <property type="entry name" value="WD40_repeat_CS"/>
</dbReference>
<keyword evidence="1 3" id="KW-0853">WD repeat</keyword>
<evidence type="ECO:0000256" key="3">
    <source>
        <dbReference type="PROSITE-ProRule" id="PRU00221"/>
    </source>
</evidence>
<protein>
    <submittedName>
        <fullName evidence="4">WD-40 repeat-containing protein</fullName>
    </submittedName>
</protein>
<feature type="repeat" description="WD" evidence="3">
    <location>
        <begin position="755"/>
        <end position="789"/>
    </location>
</feature>
<reference evidence="4 5" key="1">
    <citation type="submission" date="2017-06" db="EMBL/GenBank/DDBJ databases">
        <title>Genome sequencing of cyanobaciteial culture collection at National Institute for Environmental Studies (NIES).</title>
        <authorList>
            <person name="Hirose Y."/>
            <person name="Shimura Y."/>
            <person name="Fujisawa T."/>
            <person name="Nakamura Y."/>
            <person name="Kawachi M."/>
        </authorList>
    </citation>
    <scope>NUCLEOTIDE SEQUENCE [LARGE SCALE GENOMIC DNA]</scope>
    <source>
        <strain evidence="4 5">NIES-4072</strain>
    </source>
</reference>
<name>A0A2R5FEI6_NOSCO</name>
<feature type="repeat" description="WD" evidence="3">
    <location>
        <begin position="713"/>
        <end position="754"/>
    </location>
</feature>
<organism evidence="4 5">
    <name type="scientific">Nostoc commune NIES-4072</name>
    <dbReference type="NCBI Taxonomy" id="2005467"/>
    <lineage>
        <taxon>Bacteria</taxon>
        <taxon>Bacillati</taxon>
        <taxon>Cyanobacteriota</taxon>
        <taxon>Cyanophyceae</taxon>
        <taxon>Nostocales</taxon>
        <taxon>Nostocaceae</taxon>
        <taxon>Nostoc</taxon>
    </lineage>
</organism>
<evidence type="ECO:0000313" key="4">
    <source>
        <dbReference type="EMBL" id="GBG16892.1"/>
    </source>
</evidence>
<sequence length="789" mass="88822">MQQGLRLLIELVLEFAPVVAELVQKRSQDLALSKYEPIEVIPEILKVLNPSNKKSSYFEDFEQERIFQQQLVADNHQTQLRIAAQERETSLKLPEEVNKILDSWPLRLYPSQILDHTNYERTPLKIFIAPPQVHFDQFNENRHETIYQIELMLAEGLRNFLNKHYSLNSQVRPTELLAGAWDSKRFHSESSIKALFGMLKTEPILILESENDGDYLNFRIAYWGLGQDNYYYKTIARLPYREILEESAKKRALEWKKIRDELLALGENLENINHIGKDNVVNLAILEKAEKWNEKGIDISKLSLQYQVNRQDFENLCQVLITYHCLVAGWVADIYHLVNYGVPPLLPELLPSLLSDTFDLQSIEVIASGYKQVYQALENERCYWIPELALQLAQSLSHLSDAYGGKLRSWANEQLDYSVNTWLQLRQISLQNSTNPLQAMQSAVSIKDEEYVKKLREYFVAVGDSQSLADVEEILNCVANLKHQVTLQHIVLSHTLIGHSEKVTSVVISPDSESLVTGCADKTIKVWNLKSGKLIRTLTEDLGEISSVAISPNEHYLAIGSCQHPKSNVKVYDLNSGKLIHTLLGHQKPVNCIAISPDGQILASGSNKIKIWNLHKGNAYGGLCQRICTLWHSSAVNAAAISPDGTILASGSSDNKIRLWNPRTGDPLRTLNGHLGGVKSVIISPDGEFLFSGSTDKTIKIWHLATGQVLHTLTGHLEEVRSLAVSPDGEILFSGSADKTIKIWHLRTGELLQTITEHSGAVNSIAISRNAQFLASGSSDKTIKIWQIN</sequence>
<dbReference type="PROSITE" id="PS50294">
    <property type="entry name" value="WD_REPEATS_REGION"/>
    <property type="match status" value="5"/>
</dbReference>
<dbReference type="SMART" id="SM00564">
    <property type="entry name" value="PQQ"/>
    <property type="match status" value="4"/>
</dbReference>
<feature type="repeat" description="WD" evidence="3">
    <location>
        <begin position="496"/>
        <end position="537"/>
    </location>
</feature>
<dbReference type="RefSeq" id="WP_109007193.1">
    <property type="nucleotide sequence ID" value="NZ_BDUD01000001.1"/>
</dbReference>
<dbReference type="PANTHER" id="PTHR19846">
    <property type="entry name" value="WD40 REPEAT PROTEIN"/>
    <property type="match status" value="1"/>
</dbReference>
<proteinExistence type="predicted"/>
<keyword evidence="5" id="KW-1185">Reference proteome</keyword>
<dbReference type="GO" id="GO:0017070">
    <property type="term" value="F:U6 snRNA binding"/>
    <property type="evidence" value="ECO:0007669"/>
    <property type="project" value="TreeGrafter"/>
</dbReference>
<accession>A0A2R5FEI6</accession>
<dbReference type="InterPro" id="IPR020472">
    <property type="entry name" value="WD40_PAC1"/>
</dbReference>
<evidence type="ECO:0000256" key="1">
    <source>
        <dbReference type="ARBA" id="ARBA00022574"/>
    </source>
</evidence>
<feature type="repeat" description="WD" evidence="3">
    <location>
        <begin position="583"/>
        <end position="622"/>
    </location>
</feature>
<dbReference type="InterPro" id="IPR015943">
    <property type="entry name" value="WD40/YVTN_repeat-like_dom_sf"/>
</dbReference>
<dbReference type="InterPro" id="IPR018391">
    <property type="entry name" value="PQQ_b-propeller_rpt"/>
</dbReference>
<comment type="caution">
    <text evidence="4">The sequence shown here is derived from an EMBL/GenBank/DDBJ whole genome shotgun (WGS) entry which is preliminary data.</text>
</comment>
<dbReference type="OrthoDB" id="494465at2"/>
<feature type="repeat" description="WD" evidence="3">
    <location>
        <begin position="629"/>
        <end position="670"/>
    </location>
</feature>
<dbReference type="CDD" id="cd00200">
    <property type="entry name" value="WD40"/>
    <property type="match status" value="1"/>
</dbReference>
<dbReference type="Proteomes" id="UP000245124">
    <property type="component" value="Unassembled WGS sequence"/>
</dbReference>
<dbReference type="PROSITE" id="PS00678">
    <property type="entry name" value="WD_REPEATS_1"/>
    <property type="match status" value="1"/>
</dbReference>
<keyword evidence="2" id="KW-0677">Repeat</keyword>
<gene>
    <name evidence="4" type="ORF">NIES4072_05380</name>
</gene>
<dbReference type="SMART" id="SM00320">
    <property type="entry name" value="WD40"/>
    <property type="match status" value="7"/>
</dbReference>